<comment type="caution">
    <text evidence="10">The sequence shown here is derived from an EMBL/GenBank/DDBJ whole genome shotgun (WGS) entry which is preliminary data.</text>
</comment>
<dbReference type="SUPFAM" id="SSF52540">
    <property type="entry name" value="P-loop containing nucleoside triphosphate hydrolases"/>
    <property type="match status" value="1"/>
</dbReference>
<dbReference type="GO" id="GO:0016887">
    <property type="term" value="F:ATP hydrolysis activity"/>
    <property type="evidence" value="ECO:0007669"/>
    <property type="project" value="InterPro"/>
</dbReference>
<dbReference type="EMBL" id="JAGSOJ010000007">
    <property type="protein sequence ID" value="MCM1992781.1"/>
    <property type="molecule type" value="Genomic_DNA"/>
</dbReference>
<keyword evidence="4" id="KW-1003">Cell membrane</keyword>
<dbReference type="Pfam" id="PF08352">
    <property type="entry name" value="oligo_HPY"/>
    <property type="match status" value="1"/>
</dbReference>
<dbReference type="InterPro" id="IPR050388">
    <property type="entry name" value="ABC_Ni/Peptide_Import"/>
</dbReference>
<dbReference type="PROSITE" id="PS00211">
    <property type="entry name" value="ABC_TRANSPORTER_1"/>
    <property type="match status" value="1"/>
</dbReference>
<evidence type="ECO:0000256" key="8">
    <source>
        <dbReference type="SAM" id="Coils"/>
    </source>
</evidence>
<evidence type="ECO:0000256" key="7">
    <source>
        <dbReference type="ARBA" id="ARBA00023136"/>
    </source>
</evidence>
<keyword evidence="11" id="KW-1185">Reference proteome</keyword>
<dbReference type="GO" id="GO:0005524">
    <property type="term" value="F:ATP binding"/>
    <property type="evidence" value="ECO:0007669"/>
    <property type="project" value="UniProtKB-KW"/>
</dbReference>
<comment type="subcellular location">
    <subcellularLocation>
        <location evidence="1">Cell membrane</location>
        <topology evidence="1">Peripheral membrane protein</topology>
    </subcellularLocation>
</comment>
<dbReference type="RefSeq" id="WP_250861949.1">
    <property type="nucleotide sequence ID" value="NZ_JAGSOJ010000007.1"/>
</dbReference>
<dbReference type="NCBIfam" id="TIGR01727">
    <property type="entry name" value="oligo_HPY"/>
    <property type="match status" value="1"/>
</dbReference>
<dbReference type="Gene3D" id="3.40.50.300">
    <property type="entry name" value="P-loop containing nucleotide triphosphate hydrolases"/>
    <property type="match status" value="2"/>
</dbReference>
<accession>A0A9J6PDB7</accession>
<dbReference type="Pfam" id="PF00005">
    <property type="entry name" value="ABC_tran"/>
    <property type="match status" value="1"/>
</dbReference>
<keyword evidence="3" id="KW-0813">Transport</keyword>
<evidence type="ECO:0000256" key="2">
    <source>
        <dbReference type="ARBA" id="ARBA00005417"/>
    </source>
</evidence>
<dbReference type="InterPro" id="IPR027417">
    <property type="entry name" value="P-loop_NTPase"/>
</dbReference>
<keyword evidence="8" id="KW-0175">Coiled coil</keyword>
<sequence>MNKKLIVENLSISFRTVTGKVKAVRDVNFDLNKGETLAIVGESGSGKSVTTRAIMGILAGNSIVESGKVIYEGEDLLKITEEEFHKIRGKKIGMIYQDPLSSLNPIMRIGKQITEGLLLNGHHLKNKIEELYNEERVAYCVIKRDVRVLKKKIAENKKNKLPYNDLKKQVAELKKQLPTAKKTMNIAKKKATKVVMSEYKEQKAKYLEEIKKIRENAEGLEPKVVKEKIADKKEELRRIKNVTKTEAKEKALKVMREVGIPDPEKRFRQFPFQFSGGMRQRIVIAIVLTSNPDVLICDEPTTALDVTIQAQILELINKLKEERGLTVIFITHDLGVVANVADRIAVMYAGKIQEIGTNEELFYDPRHPYTWALLGSMPDLTSKDKLLTIPGTPPDMRFPPKGDAFALRSDYAMKIDFEEQPPMFKISDSHYVASWLLHKDCPDVQRPAILDERIERMKEMTEELKKEMEKEHVTYEKQLKY</sequence>
<dbReference type="InterPro" id="IPR003593">
    <property type="entry name" value="AAA+_ATPase"/>
</dbReference>
<dbReference type="AlphaFoldDB" id="A0A9J6PDB7"/>
<comment type="similarity">
    <text evidence="2">Belongs to the ABC transporter superfamily.</text>
</comment>
<evidence type="ECO:0000256" key="6">
    <source>
        <dbReference type="ARBA" id="ARBA00022840"/>
    </source>
</evidence>
<keyword evidence="7" id="KW-0472">Membrane</keyword>
<dbReference type="PANTHER" id="PTHR43297">
    <property type="entry name" value="OLIGOPEPTIDE TRANSPORT ATP-BINDING PROTEIN APPD"/>
    <property type="match status" value="1"/>
</dbReference>
<evidence type="ECO:0000313" key="10">
    <source>
        <dbReference type="EMBL" id="MCM1992781.1"/>
    </source>
</evidence>
<dbReference type="GO" id="GO:0005886">
    <property type="term" value="C:plasma membrane"/>
    <property type="evidence" value="ECO:0007669"/>
    <property type="project" value="UniProtKB-SubCell"/>
</dbReference>
<feature type="coiled-coil region" evidence="8">
    <location>
        <begin position="163"/>
        <end position="216"/>
    </location>
</feature>
<organism evidence="10 11">
    <name type="scientific">Oceanirhabdus seepicola</name>
    <dbReference type="NCBI Taxonomy" id="2828781"/>
    <lineage>
        <taxon>Bacteria</taxon>
        <taxon>Bacillati</taxon>
        <taxon>Bacillota</taxon>
        <taxon>Clostridia</taxon>
        <taxon>Eubacteriales</taxon>
        <taxon>Clostridiaceae</taxon>
        <taxon>Oceanirhabdus</taxon>
    </lineage>
</organism>
<evidence type="ECO:0000259" key="9">
    <source>
        <dbReference type="PROSITE" id="PS50893"/>
    </source>
</evidence>
<proteinExistence type="inferred from homology"/>
<evidence type="ECO:0000256" key="5">
    <source>
        <dbReference type="ARBA" id="ARBA00022741"/>
    </source>
</evidence>
<dbReference type="InterPro" id="IPR013563">
    <property type="entry name" value="Oligopep_ABC_C"/>
</dbReference>
<feature type="domain" description="ABC transporter" evidence="9">
    <location>
        <begin position="7"/>
        <end position="374"/>
    </location>
</feature>
<protein>
    <submittedName>
        <fullName evidence="10">ATP-binding cassette domain-containing protein</fullName>
    </submittedName>
</protein>
<dbReference type="Proteomes" id="UP001056429">
    <property type="component" value="Unassembled WGS sequence"/>
</dbReference>
<keyword evidence="5" id="KW-0547">Nucleotide-binding</keyword>
<keyword evidence="6 10" id="KW-0067">ATP-binding</keyword>
<dbReference type="CDD" id="cd03257">
    <property type="entry name" value="ABC_NikE_OppD_transporters"/>
    <property type="match status" value="1"/>
</dbReference>
<dbReference type="PROSITE" id="PS50893">
    <property type="entry name" value="ABC_TRANSPORTER_2"/>
    <property type="match status" value="1"/>
</dbReference>
<dbReference type="PANTHER" id="PTHR43297:SF2">
    <property type="entry name" value="DIPEPTIDE TRANSPORT ATP-BINDING PROTEIN DPPD"/>
    <property type="match status" value="1"/>
</dbReference>
<evidence type="ECO:0000313" key="11">
    <source>
        <dbReference type="Proteomes" id="UP001056429"/>
    </source>
</evidence>
<dbReference type="GO" id="GO:0015833">
    <property type="term" value="P:peptide transport"/>
    <property type="evidence" value="ECO:0007669"/>
    <property type="project" value="InterPro"/>
</dbReference>
<evidence type="ECO:0000256" key="1">
    <source>
        <dbReference type="ARBA" id="ARBA00004202"/>
    </source>
</evidence>
<gene>
    <name evidence="10" type="ORF">KDK92_23940</name>
</gene>
<reference evidence="10" key="2">
    <citation type="submission" date="2021-04" db="EMBL/GenBank/DDBJ databases">
        <authorList>
            <person name="Dong X."/>
        </authorList>
    </citation>
    <scope>NUCLEOTIDE SEQUENCE</scope>
    <source>
        <strain evidence="10">ZWT</strain>
    </source>
</reference>
<evidence type="ECO:0000256" key="3">
    <source>
        <dbReference type="ARBA" id="ARBA00022448"/>
    </source>
</evidence>
<dbReference type="SMART" id="SM00382">
    <property type="entry name" value="AAA"/>
    <property type="match status" value="1"/>
</dbReference>
<name>A0A9J6PDB7_9CLOT</name>
<dbReference type="InterPro" id="IPR017871">
    <property type="entry name" value="ABC_transporter-like_CS"/>
</dbReference>
<evidence type="ECO:0000256" key="4">
    <source>
        <dbReference type="ARBA" id="ARBA00022475"/>
    </source>
</evidence>
<reference evidence="10" key="1">
    <citation type="journal article" date="2021" name="mSystems">
        <title>Bacteria and Archaea Synergistically Convert Glycine Betaine to Biogenic Methane in the Formosa Cold Seep of the South China Sea.</title>
        <authorList>
            <person name="Li L."/>
            <person name="Zhang W."/>
            <person name="Zhang S."/>
            <person name="Song L."/>
            <person name="Sun Q."/>
            <person name="Zhang H."/>
            <person name="Xiang H."/>
            <person name="Dong X."/>
        </authorList>
    </citation>
    <scope>NUCLEOTIDE SEQUENCE</scope>
    <source>
        <strain evidence="10">ZWT</strain>
    </source>
</reference>
<dbReference type="InterPro" id="IPR003439">
    <property type="entry name" value="ABC_transporter-like_ATP-bd"/>
</dbReference>
<feature type="coiled-coil region" evidence="8">
    <location>
        <begin position="450"/>
        <end position="478"/>
    </location>
</feature>